<proteinExistence type="predicted"/>
<organism evidence="2 3">
    <name type="scientific">Kibdelosporangium lantanae</name>
    <dbReference type="NCBI Taxonomy" id="1497396"/>
    <lineage>
        <taxon>Bacteria</taxon>
        <taxon>Bacillati</taxon>
        <taxon>Actinomycetota</taxon>
        <taxon>Actinomycetes</taxon>
        <taxon>Pseudonocardiales</taxon>
        <taxon>Pseudonocardiaceae</taxon>
        <taxon>Kibdelosporangium</taxon>
    </lineage>
</organism>
<name>A0ABW3MEA6_9PSEU</name>
<keyword evidence="1" id="KW-1133">Transmembrane helix</keyword>
<dbReference type="PANTHER" id="PTHR36840">
    <property type="entry name" value="BLL5714 PROTEIN"/>
    <property type="match status" value="1"/>
</dbReference>
<dbReference type="Proteomes" id="UP001597045">
    <property type="component" value="Unassembled WGS sequence"/>
</dbReference>
<accession>A0ABW3MEA6</accession>
<gene>
    <name evidence="2" type="ORF">ACFQ1S_21850</name>
</gene>
<dbReference type="EMBL" id="JBHTIS010001346">
    <property type="protein sequence ID" value="MFD1047990.1"/>
    <property type="molecule type" value="Genomic_DNA"/>
</dbReference>
<evidence type="ECO:0000313" key="3">
    <source>
        <dbReference type="Proteomes" id="UP001597045"/>
    </source>
</evidence>
<feature type="transmembrane region" description="Helical" evidence="1">
    <location>
        <begin position="96"/>
        <end position="114"/>
    </location>
</feature>
<evidence type="ECO:0000256" key="1">
    <source>
        <dbReference type="SAM" id="Phobius"/>
    </source>
</evidence>
<reference evidence="3" key="1">
    <citation type="journal article" date="2019" name="Int. J. Syst. Evol. Microbiol.">
        <title>The Global Catalogue of Microorganisms (GCM) 10K type strain sequencing project: providing services to taxonomists for standard genome sequencing and annotation.</title>
        <authorList>
            <consortium name="The Broad Institute Genomics Platform"/>
            <consortium name="The Broad Institute Genome Sequencing Center for Infectious Disease"/>
            <person name="Wu L."/>
            <person name="Ma J."/>
        </authorList>
    </citation>
    <scope>NUCLEOTIDE SEQUENCE [LARGE SCALE GENOMIC DNA]</scope>
    <source>
        <strain evidence="3">JCM 31486</strain>
    </source>
</reference>
<dbReference type="PANTHER" id="PTHR36840:SF1">
    <property type="entry name" value="BLL5714 PROTEIN"/>
    <property type="match status" value="1"/>
</dbReference>
<feature type="transmembrane region" description="Helical" evidence="1">
    <location>
        <begin position="16"/>
        <end position="39"/>
    </location>
</feature>
<keyword evidence="1" id="KW-0812">Transmembrane</keyword>
<evidence type="ECO:0000313" key="2">
    <source>
        <dbReference type="EMBL" id="MFD1047990.1"/>
    </source>
</evidence>
<protein>
    <submittedName>
        <fullName evidence="2">Low temperature requirement protein A</fullName>
    </submittedName>
</protein>
<keyword evidence="1" id="KW-0472">Membrane</keyword>
<feature type="non-terminal residue" evidence="2">
    <location>
        <position position="1"/>
    </location>
</feature>
<sequence length="160" mass="17329">RTFALRYARGIAGTTALWLLLLLVPLPIRYVGYVVAILLDLSVPRWAVAGGKTQAFHVAHITERYGLFTLIVLGESLLAATIAMKGSFEHGITVPLLLISAAVLVSAFAVWWMYFDFVDGRALMSNNRVAFQWGYGHLLVFASIGAMGGGAQGDESGDDR</sequence>
<keyword evidence="3" id="KW-1185">Reference proteome</keyword>
<comment type="caution">
    <text evidence="2">The sequence shown here is derived from an EMBL/GenBank/DDBJ whole genome shotgun (WGS) entry which is preliminary data.</text>
</comment>
<dbReference type="InterPro" id="IPR010640">
    <property type="entry name" value="Low_temperature_requirement_A"/>
</dbReference>
<dbReference type="Pfam" id="PF06772">
    <property type="entry name" value="LtrA"/>
    <property type="match status" value="1"/>
</dbReference>
<feature type="transmembrane region" description="Helical" evidence="1">
    <location>
        <begin position="134"/>
        <end position="151"/>
    </location>
</feature>
<feature type="transmembrane region" description="Helical" evidence="1">
    <location>
        <begin position="65"/>
        <end position="84"/>
    </location>
</feature>